<proteinExistence type="predicted"/>
<dbReference type="AlphaFoldDB" id="A0A4V1ZDD2"/>
<sequence>MKQFTIAKEVKESEVIFRNIDEKNKKAITVRAFDIGIFTNPKSPISEEVKHDANAGSFNRGVLRGIAPFFINPWSDSTTYRFIHKSIFNATSRRDTIIRTTKFLIINGINQQLNQQETYFFFIKENFLFIISYLNIDEKEFLTNIIPVEFAVDTAVPLVKTDTTITNLRYTSLFERQPNKSFISTVFNTTYLNKDGLAMKIKYSQQVNDNGTIRIREDEELFFYDKHLNKTKTIGGPKGVPNYTFLFQYDSLKRKINDRFISSEGQLFVETSVVYKRDDTFIEKKYSGNDFYTKVLSEKYSGVIFRDASGRIEKEVTYDGGVVRSEKIYDTKGRVVSYMTFIFAARNKTYYFYEGIQPGLPIEGNHTEEYFDKNGNMYLMKRYNTKGVLASYTIVEDCQINEKPSFTPY</sequence>
<organism evidence="1 2">
    <name type="scientific">Emticicia agri</name>
    <dbReference type="NCBI Taxonomy" id="2492393"/>
    <lineage>
        <taxon>Bacteria</taxon>
        <taxon>Pseudomonadati</taxon>
        <taxon>Bacteroidota</taxon>
        <taxon>Cytophagia</taxon>
        <taxon>Cytophagales</taxon>
        <taxon>Leadbetterellaceae</taxon>
        <taxon>Emticicia</taxon>
    </lineage>
</organism>
<accession>A0A4V1ZDD2</accession>
<dbReference type="EMBL" id="SEWF01000012">
    <property type="protein sequence ID" value="RYU95750.1"/>
    <property type="molecule type" value="Genomic_DNA"/>
</dbReference>
<dbReference type="Proteomes" id="UP000293162">
    <property type="component" value="Unassembled WGS sequence"/>
</dbReference>
<gene>
    <name evidence="1" type="ORF">EWM59_10325</name>
</gene>
<protein>
    <submittedName>
        <fullName evidence="1">Uncharacterized protein</fullName>
    </submittedName>
</protein>
<keyword evidence="2" id="KW-1185">Reference proteome</keyword>
<evidence type="ECO:0000313" key="1">
    <source>
        <dbReference type="EMBL" id="RYU95750.1"/>
    </source>
</evidence>
<name>A0A4V1ZDD2_9BACT</name>
<reference evidence="1 2" key="1">
    <citation type="submission" date="2019-02" db="EMBL/GenBank/DDBJ databases">
        <title>Bacterial novel species Emticicia sp. 17J42-9 isolated from soil.</title>
        <authorList>
            <person name="Jung H.-Y."/>
        </authorList>
    </citation>
    <scope>NUCLEOTIDE SEQUENCE [LARGE SCALE GENOMIC DNA]</scope>
    <source>
        <strain evidence="1 2">17J42-9</strain>
    </source>
</reference>
<comment type="caution">
    <text evidence="1">The sequence shown here is derived from an EMBL/GenBank/DDBJ whole genome shotgun (WGS) entry which is preliminary data.</text>
</comment>
<dbReference type="RefSeq" id="WP_130020889.1">
    <property type="nucleotide sequence ID" value="NZ_SEWF01000012.1"/>
</dbReference>
<evidence type="ECO:0000313" key="2">
    <source>
        <dbReference type="Proteomes" id="UP000293162"/>
    </source>
</evidence>